<name>A0A318IEQ5_9BACT</name>
<reference evidence="1 2" key="1">
    <citation type="submission" date="2018-05" db="EMBL/GenBank/DDBJ databases">
        <title>Genomic Encyclopedia of Type Strains, Phase I: the one thousand microbial genomes (KMG-I) project.</title>
        <authorList>
            <person name="Kyrpides N."/>
        </authorList>
    </citation>
    <scope>NUCLEOTIDE SEQUENCE [LARGE SCALE GENOMIC DNA]</scope>
    <source>
        <strain evidence="1 2">DSM 15611</strain>
    </source>
</reference>
<sequence length="490" mass="56475">MNINKILAFFNRLSHTKIVGKSASREYRNVQRPLHTPAFLKSLKADEVFVFFRCSRVVLDGDAVDALKLPYGETATQYVGMQGQSYSIPIIGYSVGSNWPYVNEFIDYARQHPDTFFYVSMAGIGSNQLDVNLVAQLFVNAVHLPNVCLPKLFVRHIAAYPAIKAPKSYRLAKYGQCRTLADVVKTLNTQYHYGRYKDLKNDLEQVIKDYKRRKGFDVEAANLVVNTLEAYAEKLFRDGKFNVEQFDKLLDNHFIADKFASIDRLYTRRMCAKLVDIVQLLNDICRYNNIKDLQHDLSLVMNGEEGNQPANLSDDYGGPDPTPTKSFVGCLLNLWPKLTVEGVLNNDLLEQVMFTNHQEELAQKGIRAVIEESFRDDDRCSFGIYRPIARGTAPIYIEDNMARTYRKSCLDSSSLAFNQKFEFYAVKPILDKKVEEGEYQILSKRYYVPMKDFDRPVFDKYVGRLSFPSMIEKTEFINRNRAYNRNGNFW</sequence>
<keyword evidence="2" id="KW-1185">Reference proteome</keyword>
<protein>
    <submittedName>
        <fullName evidence="1">Uncharacterized protein</fullName>
    </submittedName>
</protein>
<organism evidence="1 2">
    <name type="scientific">Hoylesella shahii DSM 15611 = JCM 12083</name>
    <dbReference type="NCBI Taxonomy" id="1122991"/>
    <lineage>
        <taxon>Bacteria</taxon>
        <taxon>Pseudomonadati</taxon>
        <taxon>Bacteroidota</taxon>
        <taxon>Bacteroidia</taxon>
        <taxon>Bacteroidales</taxon>
        <taxon>Prevotellaceae</taxon>
        <taxon>Hoylesella</taxon>
    </lineage>
</organism>
<dbReference type="RefSeq" id="WP_025815576.1">
    <property type="nucleotide sequence ID" value="NZ_BAIZ01000007.1"/>
</dbReference>
<evidence type="ECO:0000313" key="2">
    <source>
        <dbReference type="Proteomes" id="UP000248314"/>
    </source>
</evidence>
<accession>A0A318IEQ5</accession>
<gene>
    <name evidence="1" type="ORF">EJ73_00889</name>
</gene>
<comment type="caution">
    <text evidence="1">The sequence shown here is derived from an EMBL/GenBank/DDBJ whole genome shotgun (WGS) entry which is preliminary data.</text>
</comment>
<dbReference type="STRING" id="1122991.GCA_000613445_02463"/>
<proteinExistence type="predicted"/>
<evidence type="ECO:0000313" key="1">
    <source>
        <dbReference type="EMBL" id="PXX23221.1"/>
    </source>
</evidence>
<dbReference type="AlphaFoldDB" id="A0A318IEQ5"/>
<dbReference type="EMBL" id="QJJX01000007">
    <property type="protein sequence ID" value="PXX23221.1"/>
    <property type="molecule type" value="Genomic_DNA"/>
</dbReference>
<dbReference type="Proteomes" id="UP000248314">
    <property type="component" value="Unassembled WGS sequence"/>
</dbReference>